<evidence type="ECO:0000256" key="11">
    <source>
        <dbReference type="ARBA" id="ARBA00022801"/>
    </source>
</evidence>
<dbReference type="SUPFAM" id="SSF63829">
    <property type="entry name" value="Calcium-dependent phosphotriesterase"/>
    <property type="match status" value="1"/>
</dbReference>
<dbReference type="InterPro" id="IPR008367">
    <property type="entry name" value="Regucalcin"/>
</dbReference>
<dbReference type="PANTHER" id="PTHR10907:SF47">
    <property type="entry name" value="REGUCALCIN"/>
    <property type="match status" value="1"/>
</dbReference>
<protein>
    <recommendedName>
        <fullName evidence="8">Regucalcin</fullName>
        <ecNumber evidence="7">3.1.1.17</ecNumber>
    </recommendedName>
    <alternativeName>
        <fullName evidence="13">Gluconolactonase</fullName>
    </alternativeName>
</protein>
<evidence type="ECO:0000256" key="13">
    <source>
        <dbReference type="ARBA" id="ARBA00032464"/>
    </source>
</evidence>
<dbReference type="AlphaFoldDB" id="A0A443J3T5"/>
<evidence type="ECO:0000256" key="9">
    <source>
        <dbReference type="ARBA" id="ARBA00022490"/>
    </source>
</evidence>
<sequence>MDIKAIVDCKTLLGEGPLWDVEEQKLYWIDSLGNRIFRADQNGKGVESWPVPANIGSLALKKNGGALLSLADGIYGFDFATGEAELIHRVTHKGDTVRLNDGKVDRRGRFVTGSLETTETTPLGLLYSVDTDLRVSQIDDGITVSNGPCWSPDHSIFYFADSRSKAIWAYDYDIDTGKLSNKRRFVAFGPEDGLPDGATVDAEGCVWSAGVYKSKIHRFSPEGRRLMTIDMPVVCVTSVMFGGPQLDRLYVTSMLRAPVPGIEETGPLAGSLFVIDGLGIRGLPEYRFGG</sequence>
<evidence type="ECO:0000256" key="10">
    <source>
        <dbReference type="ARBA" id="ARBA00022723"/>
    </source>
</evidence>
<evidence type="ECO:0000256" key="5">
    <source>
        <dbReference type="ARBA" id="ARBA00004496"/>
    </source>
</evidence>
<evidence type="ECO:0000256" key="2">
    <source>
        <dbReference type="ARBA" id="ARBA00001913"/>
    </source>
</evidence>
<feature type="binding site" evidence="15">
    <location>
        <position position="98"/>
    </location>
    <ligand>
        <name>substrate</name>
    </ligand>
</feature>
<feature type="binding site" evidence="15">
    <location>
        <position position="196"/>
    </location>
    <ligand>
        <name>a divalent metal cation</name>
        <dbReference type="ChEBI" id="CHEBI:60240"/>
    </ligand>
</feature>
<evidence type="ECO:0000256" key="1">
    <source>
        <dbReference type="ARBA" id="ARBA00001589"/>
    </source>
</evidence>
<comment type="caution">
    <text evidence="17">The sequence shown here is derived from an EMBL/GenBank/DDBJ whole genome shotgun (WGS) entry which is preliminary data.</text>
</comment>
<evidence type="ECO:0000259" key="16">
    <source>
        <dbReference type="Pfam" id="PF08450"/>
    </source>
</evidence>
<feature type="active site" description="Proton donor/acceptor" evidence="14">
    <location>
        <position position="196"/>
    </location>
</feature>
<evidence type="ECO:0000256" key="15">
    <source>
        <dbReference type="PIRSR" id="PIRSR605511-2"/>
    </source>
</evidence>
<evidence type="ECO:0000256" key="14">
    <source>
        <dbReference type="PIRSR" id="PIRSR605511-1"/>
    </source>
</evidence>
<keyword evidence="18" id="KW-1185">Reference proteome</keyword>
<dbReference type="GO" id="GO:0030234">
    <property type="term" value="F:enzyme regulator activity"/>
    <property type="evidence" value="ECO:0007669"/>
    <property type="project" value="InterPro"/>
</dbReference>
<dbReference type="PRINTS" id="PR01791">
    <property type="entry name" value="REGUCALCIN"/>
</dbReference>
<reference evidence="17 18" key="2">
    <citation type="submission" date="2019-01" db="EMBL/GenBank/DDBJ databases">
        <authorList>
            <person name="Li Y."/>
        </authorList>
    </citation>
    <scope>NUCLEOTIDE SEQUENCE [LARGE SCALE GENOMIC DNA]</scope>
    <source>
        <strain evidence="17 18">2D-5</strain>
    </source>
</reference>
<dbReference type="GO" id="GO:0019853">
    <property type="term" value="P:L-ascorbic acid biosynthetic process"/>
    <property type="evidence" value="ECO:0007669"/>
    <property type="project" value="TreeGrafter"/>
</dbReference>
<evidence type="ECO:0000313" key="18">
    <source>
        <dbReference type="Proteomes" id="UP000285710"/>
    </source>
</evidence>
<comment type="cofactor">
    <cofactor evidence="4">
        <name>Mg(2+)</name>
        <dbReference type="ChEBI" id="CHEBI:18420"/>
    </cofactor>
</comment>
<dbReference type="GO" id="GO:0005737">
    <property type="term" value="C:cytoplasm"/>
    <property type="evidence" value="ECO:0007669"/>
    <property type="project" value="UniProtKB-SubCell"/>
</dbReference>
<comment type="catalytic activity">
    <reaction evidence="1">
        <text>D-glucono-1,5-lactone + H2O = D-gluconate + H(+)</text>
        <dbReference type="Rhea" id="RHEA:10440"/>
        <dbReference type="ChEBI" id="CHEBI:15377"/>
        <dbReference type="ChEBI" id="CHEBI:15378"/>
        <dbReference type="ChEBI" id="CHEBI:16217"/>
        <dbReference type="ChEBI" id="CHEBI:18391"/>
        <dbReference type="EC" id="3.1.1.17"/>
    </reaction>
</comment>
<comment type="cofactor">
    <cofactor evidence="3">
        <name>Mn(2+)</name>
        <dbReference type="ChEBI" id="CHEBI:29035"/>
    </cofactor>
</comment>
<dbReference type="GO" id="GO:0004341">
    <property type="term" value="F:gluconolactonase activity"/>
    <property type="evidence" value="ECO:0007669"/>
    <property type="project" value="UniProtKB-EC"/>
</dbReference>
<comment type="cofactor">
    <cofactor evidence="2">
        <name>Ca(2+)</name>
        <dbReference type="ChEBI" id="CHEBI:29108"/>
    </cofactor>
</comment>
<evidence type="ECO:0000313" key="17">
    <source>
        <dbReference type="EMBL" id="RWR15321.1"/>
    </source>
</evidence>
<evidence type="ECO:0000256" key="7">
    <source>
        <dbReference type="ARBA" id="ARBA00013227"/>
    </source>
</evidence>
<comment type="subcellular location">
    <subcellularLocation>
        <location evidence="5">Cytoplasm</location>
    </subcellularLocation>
</comment>
<feature type="binding site" evidence="15">
    <location>
        <position position="100"/>
    </location>
    <ligand>
        <name>substrate</name>
    </ligand>
</feature>
<dbReference type="Gene3D" id="2.120.10.30">
    <property type="entry name" value="TolB, C-terminal domain"/>
    <property type="match status" value="1"/>
</dbReference>
<dbReference type="RefSeq" id="WP_128268387.1">
    <property type="nucleotide sequence ID" value="NZ_SAUW01000001.1"/>
</dbReference>
<evidence type="ECO:0000256" key="6">
    <source>
        <dbReference type="ARBA" id="ARBA00008853"/>
    </source>
</evidence>
<evidence type="ECO:0000256" key="8">
    <source>
        <dbReference type="ARBA" id="ARBA00016808"/>
    </source>
</evidence>
<feature type="binding site" evidence="15">
    <location>
        <position position="146"/>
    </location>
    <ligand>
        <name>a divalent metal cation</name>
        <dbReference type="ChEBI" id="CHEBI:60240"/>
    </ligand>
</feature>
<feature type="binding site" evidence="15">
    <location>
        <position position="15"/>
    </location>
    <ligand>
        <name>a divalent metal cation</name>
        <dbReference type="ChEBI" id="CHEBI:60240"/>
    </ligand>
</feature>
<dbReference type="Proteomes" id="UP000285710">
    <property type="component" value="Unassembled WGS sequence"/>
</dbReference>
<dbReference type="Pfam" id="PF08450">
    <property type="entry name" value="SGL"/>
    <property type="match status" value="1"/>
</dbReference>
<dbReference type="EMBL" id="SAUW01000001">
    <property type="protein sequence ID" value="RWR15321.1"/>
    <property type="molecule type" value="Genomic_DNA"/>
</dbReference>
<feature type="domain" description="SMP-30/Gluconolactonase/LRE-like region" evidence="16">
    <location>
        <begin position="13"/>
        <end position="254"/>
    </location>
</feature>
<proteinExistence type="inferred from homology"/>
<dbReference type="GO" id="GO:0005509">
    <property type="term" value="F:calcium ion binding"/>
    <property type="evidence" value="ECO:0007669"/>
    <property type="project" value="InterPro"/>
</dbReference>
<keyword evidence="15" id="KW-0862">Zinc</keyword>
<dbReference type="InterPro" id="IPR005511">
    <property type="entry name" value="SMP-30"/>
</dbReference>
<keyword evidence="10 15" id="KW-0479">Metal-binding</keyword>
<accession>A0A443J3T5</accession>
<evidence type="ECO:0000256" key="12">
    <source>
        <dbReference type="ARBA" id="ARBA00022837"/>
    </source>
</evidence>
<dbReference type="InterPro" id="IPR011042">
    <property type="entry name" value="6-blade_b-propeller_TolB-like"/>
</dbReference>
<comment type="cofactor">
    <cofactor evidence="15">
        <name>Zn(2+)</name>
        <dbReference type="ChEBI" id="CHEBI:29105"/>
    </cofactor>
    <text evidence="15">Binds 1 divalent metal cation per subunit.</text>
</comment>
<dbReference type="EC" id="3.1.1.17" evidence="7"/>
<keyword evidence="9" id="KW-0963">Cytoplasm</keyword>
<organism evidence="17 18">
    <name type="scientific">Paenirhodobacter populi</name>
    <dbReference type="NCBI Taxonomy" id="2306993"/>
    <lineage>
        <taxon>Bacteria</taxon>
        <taxon>Pseudomonadati</taxon>
        <taxon>Pseudomonadota</taxon>
        <taxon>Alphaproteobacteria</taxon>
        <taxon>Rhodobacterales</taxon>
        <taxon>Rhodobacter group</taxon>
        <taxon>Paenirhodobacter</taxon>
    </lineage>
</organism>
<evidence type="ECO:0000256" key="4">
    <source>
        <dbReference type="ARBA" id="ARBA00001946"/>
    </source>
</evidence>
<gene>
    <name evidence="17" type="ORF">D2T33_00075</name>
</gene>
<name>A0A443J3T5_9RHOB</name>
<dbReference type="InterPro" id="IPR013658">
    <property type="entry name" value="SGL"/>
</dbReference>
<dbReference type="PRINTS" id="PR01790">
    <property type="entry name" value="SMP30FAMILY"/>
</dbReference>
<keyword evidence="12" id="KW-0106">Calcium</keyword>
<dbReference type="PANTHER" id="PTHR10907">
    <property type="entry name" value="REGUCALCIN"/>
    <property type="match status" value="1"/>
</dbReference>
<reference evidence="17 18" key="1">
    <citation type="submission" date="2019-01" db="EMBL/GenBank/DDBJ databases">
        <title>Sinorhodobacter populi sp. nov. isolated from the symptomatic bark tissue of Populus euramericana canker.</title>
        <authorList>
            <person name="Xu G."/>
        </authorList>
    </citation>
    <scope>NUCLEOTIDE SEQUENCE [LARGE SCALE GENOMIC DNA]</scope>
    <source>
        <strain evidence="17 18">2D-5</strain>
    </source>
</reference>
<keyword evidence="11" id="KW-0378">Hydrolase</keyword>
<evidence type="ECO:0000256" key="3">
    <source>
        <dbReference type="ARBA" id="ARBA00001936"/>
    </source>
</evidence>
<comment type="similarity">
    <text evidence="6">Belongs to the SMP-30/CGR1 family.</text>
</comment>